<evidence type="ECO:0000259" key="9">
    <source>
        <dbReference type="PROSITE" id="PS51779"/>
    </source>
</evidence>
<reference evidence="10 11" key="1">
    <citation type="submission" date="2018-01" db="EMBL/GenBank/DDBJ databases">
        <title>The whole genome sequencing and assembly of Halobacillus litoralis ERB031 strain.</title>
        <authorList>
            <person name="Lee S.-J."/>
            <person name="Park M.-K."/>
            <person name="Kim J.-Y."/>
            <person name="Lee Y.-J."/>
            <person name="Yi H."/>
            <person name="Bahn Y.-S."/>
            <person name="Kim J.F."/>
            <person name="Lee D.-W."/>
        </authorList>
    </citation>
    <scope>NUCLEOTIDE SEQUENCE [LARGE SCALE GENOMIC DNA]</scope>
    <source>
        <strain evidence="10 11">ERB 031</strain>
    </source>
</reference>
<dbReference type="PANTHER" id="PTHR37820">
    <property type="entry name" value="CELL DIVISION PROTEIN DIVIB"/>
    <property type="match status" value="1"/>
</dbReference>
<dbReference type="GO" id="GO:0032153">
    <property type="term" value="C:cell division site"/>
    <property type="evidence" value="ECO:0007669"/>
    <property type="project" value="UniProtKB-UniRule"/>
</dbReference>
<dbReference type="Pfam" id="PF03799">
    <property type="entry name" value="FtsQ_DivIB_C"/>
    <property type="match status" value="1"/>
</dbReference>
<evidence type="ECO:0000256" key="7">
    <source>
        <dbReference type="ARBA" id="ARBA00023306"/>
    </source>
</evidence>
<evidence type="ECO:0000256" key="5">
    <source>
        <dbReference type="ARBA" id="ARBA00022989"/>
    </source>
</evidence>
<dbReference type="OrthoDB" id="1819027at2"/>
<dbReference type="InterPro" id="IPR013685">
    <property type="entry name" value="POTRA_FtsQ_type"/>
</dbReference>
<dbReference type="PANTHER" id="PTHR37820:SF1">
    <property type="entry name" value="CELL DIVISION PROTEIN FTSQ"/>
    <property type="match status" value="1"/>
</dbReference>
<keyword evidence="4 8" id="KW-0812">Transmembrane</keyword>
<dbReference type="InterPro" id="IPR026580">
    <property type="entry name" value="DivIB"/>
</dbReference>
<keyword evidence="3 8" id="KW-0132">Cell division</keyword>
<comment type="function">
    <text evidence="8">Cell division protein that may be involved in stabilizing or promoting the assembly of the division complex.</text>
</comment>
<keyword evidence="5 8" id="KW-1133">Transmembrane helix</keyword>
<dbReference type="KEGG" id="hli:HLI_02185"/>
<evidence type="ECO:0000256" key="3">
    <source>
        <dbReference type="ARBA" id="ARBA00022618"/>
    </source>
</evidence>
<evidence type="ECO:0000313" key="10">
    <source>
        <dbReference type="EMBL" id="QAS51094.1"/>
    </source>
</evidence>
<accession>A0A410M8Q2</accession>
<proteinExistence type="inferred from homology"/>
<keyword evidence="6 8" id="KW-0472">Membrane</keyword>
<keyword evidence="2 8" id="KW-1003">Cell membrane</keyword>
<protein>
    <recommendedName>
        <fullName evidence="8">Cell division protein DivIB</fullName>
    </recommendedName>
</protein>
<dbReference type="AlphaFoldDB" id="A0A410M8Q2"/>
<comment type="similarity">
    <text evidence="8">Belongs to the FtsQ/DivIB family. DivIB subfamily.</text>
</comment>
<evidence type="ECO:0000256" key="6">
    <source>
        <dbReference type="ARBA" id="ARBA00023136"/>
    </source>
</evidence>
<evidence type="ECO:0000256" key="8">
    <source>
        <dbReference type="HAMAP-Rule" id="MF_00912"/>
    </source>
</evidence>
<organism evidence="10 11">
    <name type="scientific">Halobacillus litoralis</name>
    <dbReference type="NCBI Taxonomy" id="45668"/>
    <lineage>
        <taxon>Bacteria</taxon>
        <taxon>Bacillati</taxon>
        <taxon>Bacillota</taxon>
        <taxon>Bacilli</taxon>
        <taxon>Bacillales</taxon>
        <taxon>Bacillaceae</taxon>
        <taxon>Halobacillus</taxon>
    </lineage>
</organism>
<dbReference type="InterPro" id="IPR005548">
    <property type="entry name" value="Cell_div_FtsQ/DivIB_C"/>
</dbReference>
<evidence type="ECO:0000256" key="2">
    <source>
        <dbReference type="ARBA" id="ARBA00022475"/>
    </source>
</evidence>
<dbReference type="InterPro" id="IPR034746">
    <property type="entry name" value="POTRA"/>
</dbReference>
<keyword evidence="7 8" id="KW-0131">Cell cycle</keyword>
<evidence type="ECO:0000256" key="4">
    <source>
        <dbReference type="ARBA" id="ARBA00022692"/>
    </source>
</evidence>
<dbReference type="Pfam" id="PF08478">
    <property type="entry name" value="POTRA_1"/>
    <property type="match status" value="1"/>
</dbReference>
<dbReference type="RefSeq" id="WP_128522856.1">
    <property type="nucleotide sequence ID" value="NZ_CP026118.1"/>
</dbReference>
<feature type="transmembrane region" description="Helical" evidence="8">
    <location>
        <begin position="28"/>
        <end position="45"/>
    </location>
</feature>
<dbReference type="InterPro" id="IPR050487">
    <property type="entry name" value="FtsQ_DivIB"/>
</dbReference>
<comment type="subcellular location">
    <subcellularLocation>
        <location evidence="8">Cell membrane</location>
        <topology evidence="8">Single-pass type II membrane protein</topology>
    </subcellularLocation>
    <subcellularLocation>
        <location evidence="1">Membrane</location>
    </subcellularLocation>
    <text evidence="8">Localizes to the division septum.</text>
</comment>
<dbReference type="Gene3D" id="3.40.50.10960">
    <property type="match status" value="1"/>
</dbReference>
<dbReference type="GO" id="GO:0043093">
    <property type="term" value="P:FtsZ-dependent cytokinesis"/>
    <property type="evidence" value="ECO:0007669"/>
    <property type="project" value="UniProtKB-UniRule"/>
</dbReference>
<evidence type="ECO:0000313" key="11">
    <source>
        <dbReference type="Proteomes" id="UP000287756"/>
    </source>
</evidence>
<evidence type="ECO:0000256" key="1">
    <source>
        <dbReference type="ARBA" id="ARBA00004370"/>
    </source>
</evidence>
<sequence length="265" mass="30035">MEERKVVSIEDRIPKLKQTRRKKANRRLILYLTILFILIATVVYLQSPLSNVRNISVEGQYHVSEEEIIELAGITTDTNYWKVDEEELKNQIESHKEITFVSVDRSFPNTVKIEVEEAERIGYVQQDGGFYAILEDGSKLDDATSVQGGDAPILVGFNKETYLKEMSKELKDLPASVSHLISEIHWDPKDGNPYQIMLYMNDGFQVEASIRSFSTKMPSYPSIVSQLDEGAEGVIHIDVGAYFEEFPTEESNAAEEEESTDEAEG</sequence>
<feature type="domain" description="POTRA" evidence="9">
    <location>
        <begin position="50"/>
        <end position="120"/>
    </location>
</feature>
<gene>
    <name evidence="8" type="primary">divIB</name>
    <name evidence="10" type="ORF">HLI_02185</name>
</gene>
<dbReference type="PROSITE" id="PS51779">
    <property type="entry name" value="POTRA"/>
    <property type="match status" value="1"/>
</dbReference>
<dbReference type="Gene3D" id="3.10.20.310">
    <property type="entry name" value="membrane protein fhac"/>
    <property type="match status" value="1"/>
</dbReference>
<name>A0A410M8Q2_9BACI</name>
<dbReference type="GO" id="GO:0005886">
    <property type="term" value="C:plasma membrane"/>
    <property type="evidence" value="ECO:0007669"/>
    <property type="project" value="UniProtKB-SubCell"/>
</dbReference>
<dbReference type="HAMAP" id="MF_00912">
    <property type="entry name" value="DivIB"/>
    <property type="match status" value="1"/>
</dbReference>
<dbReference type="Proteomes" id="UP000287756">
    <property type="component" value="Chromosome"/>
</dbReference>
<dbReference type="EMBL" id="CP026118">
    <property type="protein sequence ID" value="QAS51094.1"/>
    <property type="molecule type" value="Genomic_DNA"/>
</dbReference>